<dbReference type="AlphaFoldDB" id="A0A975M3U3"/>
<evidence type="ECO:0000256" key="1">
    <source>
        <dbReference type="ARBA" id="ARBA00007594"/>
    </source>
</evidence>
<dbReference type="HAMAP" id="MF_01371_B">
    <property type="entry name" value="Ribosomal_uL30_B"/>
    <property type="match status" value="1"/>
</dbReference>
<evidence type="ECO:0000313" key="8">
    <source>
        <dbReference type="Proteomes" id="UP000676885"/>
    </source>
</evidence>
<dbReference type="Pfam" id="PF00327">
    <property type="entry name" value="Ribosomal_L30"/>
    <property type="match status" value="1"/>
</dbReference>
<dbReference type="GO" id="GO:0006412">
    <property type="term" value="P:translation"/>
    <property type="evidence" value="ECO:0007669"/>
    <property type="project" value="UniProtKB-UniRule"/>
</dbReference>
<dbReference type="Gene3D" id="3.30.1390.20">
    <property type="entry name" value="Ribosomal protein L30, ferredoxin-like fold domain"/>
    <property type="match status" value="1"/>
</dbReference>
<dbReference type="GO" id="GO:0003735">
    <property type="term" value="F:structural constituent of ribosome"/>
    <property type="evidence" value="ECO:0007669"/>
    <property type="project" value="InterPro"/>
</dbReference>
<evidence type="ECO:0000256" key="2">
    <source>
        <dbReference type="ARBA" id="ARBA00011838"/>
    </source>
</evidence>
<dbReference type="RefSeq" id="WP_210228081.1">
    <property type="nucleotide sequence ID" value="NZ_CP076022.1"/>
</dbReference>
<dbReference type="PIRSF" id="PIRSF002211">
    <property type="entry name" value="Ribosomal_L30_bac-type"/>
    <property type="match status" value="1"/>
</dbReference>
<dbReference type="InterPro" id="IPR036919">
    <property type="entry name" value="Ribo_uL30_ferredoxin-like_sf"/>
</dbReference>
<dbReference type="GO" id="GO:0022625">
    <property type="term" value="C:cytosolic large ribosomal subunit"/>
    <property type="evidence" value="ECO:0007669"/>
    <property type="project" value="TreeGrafter"/>
</dbReference>
<sequence length="70" mass="7487">MTTPKNIAVSTAKLKITQIKSTIGGKQNQKDTLRSLGLRRIGATTVRTADAVTVGMINTVPHLVKVEEAN</sequence>
<feature type="domain" description="Large ribosomal subunit protein uL30-like ferredoxin-like fold" evidence="6">
    <location>
        <begin position="14"/>
        <end position="64"/>
    </location>
</feature>
<evidence type="ECO:0000256" key="3">
    <source>
        <dbReference type="ARBA" id="ARBA00022980"/>
    </source>
</evidence>
<dbReference type="InterPro" id="IPR005996">
    <property type="entry name" value="Ribosomal_uL30_bac-type"/>
</dbReference>
<keyword evidence="4 5" id="KW-0687">Ribonucleoprotein</keyword>
<dbReference type="InterPro" id="IPR016082">
    <property type="entry name" value="Ribosomal_uL30_ferredoxin-like"/>
</dbReference>
<dbReference type="Proteomes" id="UP000676885">
    <property type="component" value="Chromosome"/>
</dbReference>
<protein>
    <recommendedName>
        <fullName evidence="5">Large ribosomal subunit protein uL30</fullName>
    </recommendedName>
</protein>
<proteinExistence type="inferred from homology"/>
<dbReference type="PANTHER" id="PTHR15892:SF2">
    <property type="entry name" value="LARGE RIBOSOMAL SUBUNIT PROTEIN UL30M"/>
    <property type="match status" value="1"/>
</dbReference>
<dbReference type="PANTHER" id="PTHR15892">
    <property type="entry name" value="MITOCHONDRIAL RIBOSOMAL PROTEIN L30"/>
    <property type="match status" value="1"/>
</dbReference>
<name>A0A975M3U3_9MICC</name>
<keyword evidence="3 5" id="KW-0689">Ribosomal protein</keyword>
<evidence type="ECO:0000313" key="7">
    <source>
        <dbReference type="EMBL" id="QWC09463.1"/>
    </source>
</evidence>
<accession>A0A975M3U3</accession>
<evidence type="ECO:0000256" key="5">
    <source>
        <dbReference type="HAMAP-Rule" id="MF_01371"/>
    </source>
</evidence>
<evidence type="ECO:0000259" key="6">
    <source>
        <dbReference type="Pfam" id="PF00327"/>
    </source>
</evidence>
<dbReference type="NCBIfam" id="TIGR01308">
    <property type="entry name" value="rpmD_bact"/>
    <property type="match status" value="1"/>
</dbReference>
<dbReference type="SUPFAM" id="SSF55129">
    <property type="entry name" value="Ribosomal protein L30p/L7e"/>
    <property type="match status" value="1"/>
</dbReference>
<keyword evidence="8" id="KW-1185">Reference proteome</keyword>
<organism evidence="7 8">
    <name type="scientific">Arthrobacter jiangjiafuii</name>
    <dbReference type="NCBI Taxonomy" id="2817475"/>
    <lineage>
        <taxon>Bacteria</taxon>
        <taxon>Bacillati</taxon>
        <taxon>Actinomycetota</taxon>
        <taxon>Actinomycetes</taxon>
        <taxon>Micrococcales</taxon>
        <taxon>Micrococcaceae</taxon>
        <taxon>Arthrobacter</taxon>
    </lineage>
</organism>
<comment type="similarity">
    <text evidence="1 5">Belongs to the universal ribosomal protein uL30 family.</text>
</comment>
<dbReference type="EMBL" id="CP076022">
    <property type="protein sequence ID" value="QWC09463.1"/>
    <property type="molecule type" value="Genomic_DNA"/>
</dbReference>
<comment type="subunit">
    <text evidence="2 5">Part of the 50S ribosomal subunit.</text>
</comment>
<dbReference type="CDD" id="cd01658">
    <property type="entry name" value="Ribosomal_L30"/>
    <property type="match status" value="1"/>
</dbReference>
<gene>
    <name evidence="5 7" type="primary">rpmD</name>
    <name evidence="7" type="ORF">KKR91_13385</name>
</gene>
<evidence type="ECO:0000256" key="4">
    <source>
        <dbReference type="ARBA" id="ARBA00023274"/>
    </source>
</evidence>
<reference evidence="7 8" key="1">
    <citation type="submission" date="2021-05" db="EMBL/GenBank/DDBJ databases">
        <title>Novel species in genus Arthrobacter.</title>
        <authorList>
            <person name="Zhang G."/>
        </authorList>
    </citation>
    <scope>NUCLEOTIDE SEQUENCE [LARGE SCALE GENOMIC DNA]</scope>
    <source>
        <strain evidence="8">zg-ZUI227</strain>
    </source>
</reference>
<dbReference type="KEGG" id="ajg:KKR91_13385"/>